<organism evidence="8 9">
    <name type="scientific">Sphingomonas brevis</name>
    <dbReference type="NCBI Taxonomy" id="2908206"/>
    <lineage>
        <taxon>Bacteria</taxon>
        <taxon>Pseudomonadati</taxon>
        <taxon>Pseudomonadota</taxon>
        <taxon>Alphaproteobacteria</taxon>
        <taxon>Sphingomonadales</taxon>
        <taxon>Sphingomonadaceae</taxon>
        <taxon>Sphingomonas</taxon>
    </lineage>
</organism>
<comment type="caution">
    <text evidence="8">The sequence shown here is derived from an EMBL/GenBank/DDBJ whole genome shotgun (WGS) entry which is preliminary data.</text>
</comment>
<keyword evidence="9" id="KW-1185">Reference proteome</keyword>
<dbReference type="Proteomes" id="UP001165383">
    <property type="component" value="Unassembled WGS sequence"/>
</dbReference>
<keyword evidence="1" id="KW-0540">Nuclease</keyword>
<feature type="chain" id="PRO_5045523710" evidence="7">
    <location>
        <begin position="20"/>
        <end position="296"/>
    </location>
</feature>
<feature type="signal peptide" evidence="7">
    <location>
        <begin position="1"/>
        <end position="19"/>
    </location>
</feature>
<sequence>MPNQIIAALGGLLALFAFAAPAQAYWEYGHESVARIAWLQMRPDSRARVAALLRQGRLLETPGCPVATLEQASVWADCIKPLGDRFAYAYSWHYQNVDVCKPFDLKSACKDGNCVSAQIERNARLLADRQVPVRERLMALAFLTHFVGDLHQPMHAGDHADLGGNKVAATYGIIAGRTNLHSIWDGWLAERAISTPPGGPAELLAQVSAADRERIAGGSVEDWSREMWAKARDLAYQTLVGDPCGAGPVERPVMDEAKVRALIPEVRQDVVEGGIRLARLIDDALGPEARAPGQKR</sequence>
<name>A0ABT0SAR0_9SPHN</name>
<evidence type="ECO:0000256" key="3">
    <source>
        <dbReference type="ARBA" id="ARBA00022759"/>
    </source>
</evidence>
<evidence type="ECO:0000256" key="6">
    <source>
        <dbReference type="ARBA" id="ARBA00023180"/>
    </source>
</evidence>
<keyword evidence="2" id="KW-0479">Metal-binding</keyword>
<reference evidence="8" key="1">
    <citation type="submission" date="2022-05" db="EMBL/GenBank/DDBJ databases">
        <authorList>
            <person name="Jo J.-H."/>
            <person name="Im W.-T."/>
        </authorList>
    </citation>
    <scope>NUCLEOTIDE SEQUENCE</scope>
    <source>
        <strain evidence="8">RB56-2</strain>
    </source>
</reference>
<proteinExistence type="predicted"/>
<evidence type="ECO:0000256" key="5">
    <source>
        <dbReference type="ARBA" id="ARBA00023157"/>
    </source>
</evidence>
<evidence type="ECO:0000256" key="1">
    <source>
        <dbReference type="ARBA" id="ARBA00022722"/>
    </source>
</evidence>
<dbReference type="PANTHER" id="PTHR33146">
    <property type="entry name" value="ENDONUCLEASE 4"/>
    <property type="match status" value="1"/>
</dbReference>
<dbReference type="InterPro" id="IPR008947">
    <property type="entry name" value="PLipase_C/P1_nuclease_dom_sf"/>
</dbReference>
<keyword evidence="7" id="KW-0732">Signal</keyword>
<evidence type="ECO:0000256" key="7">
    <source>
        <dbReference type="SAM" id="SignalP"/>
    </source>
</evidence>
<dbReference type="PANTHER" id="PTHR33146:SF26">
    <property type="entry name" value="ENDONUCLEASE 4"/>
    <property type="match status" value="1"/>
</dbReference>
<gene>
    <name evidence="8" type="ORF">LZ518_10215</name>
</gene>
<protein>
    <submittedName>
        <fullName evidence="8">S1/P1 nuclease</fullName>
    </submittedName>
</protein>
<dbReference type="CDD" id="cd11010">
    <property type="entry name" value="S1-P1_nuclease"/>
    <property type="match status" value="1"/>
</dbReference>
<dbReference type="Gene3D" id="1.10.575.10">
    <property type="entry name" value="P1 Nuclease"/>
    <property type="match status" value="1"/>
</dbReference>
<evidence type="ECO:0000313" key="8">
    <source>
        <dbReference type="EMBL" id="MCL6741506.1"/>
    </source>
</evidence>
<keyword evidence="3" id="KW-0255">Endonuclease</keyword>
<keyword evidence="5" id="KW-1015">Disulfide bond</keyword>
<keyword evidence="6" id="KW-0325">Glycoprotein</keyword>
<evidence type="ECO:0000256" key="4">
    <source>
        <dbReference type="ARBA" id="ARBA00022801"/>
    </source>
</evidence>
<evidence type="ECO:0000256" key="2">
    <source>
        <dbReference type="ARBA" id="ARBA00022723"/>
    </source>
</evidence>
<dbReference type="RefSeq" id="WP_249915887.1">
    <property type="nucleotide sequence ID" value="NZ_JAMGBB010000001.1"/>
</dbReference>
<dbReference type="InterPro" id="IPR003154">
    <property type="entry name" value="S1/P1nuclease"/>
</dbReference>
<dbReference type="EMBL" id="JAMGBB010000001">
    <property type="protein sequence ID" value="MCL6741506.1"/>
    <property type="molecule type" value="Genomic_DNA"/>
</dbReference>
<evidence type="ECO:0000313" key="9">
    <source>
        <dbReference type="Proteomes" id="UP001165383"/>
    </source>
</evidence>
<dbReference type="Pfam" id="PF02265">
    <property type="entry name" value="S1-P1_nuclease"/>
    <property type="match status" value="1"/>
</dbReference>
<dbReference type="SUPFAM" id="SSF48537">
    <property type="entry name" value="Phospholipase C/P1 nuclease"/>
    <property type="match status" value="1"/>
</dbReference>
<keyword evidence="4" id="KW-0378">Hydrolase</keyword>
<accession>A0ABT0SAR0</accession>